<dbReference type="EMBL" id="REGN01013425">
    <property type="protein sequence ID" value="RMZ93936.1"/>
    <property type="molecule type" value="Genomic_DNA"/>
</dbReference>
<organism evidence="3 4">
    <name type="scientific">Brachionus plicatilis</name>
    <name type="common">Marine rotifer</name>
    <name type="synonym">Brachionus muelleri</name>
    <dbReference type="NCBI Taxonomy" id="10195"/>
    <lineage>
        <taxon>Eukaryota</taxon>
        <taxon>Metazoa</taxon>
        <taxon>Spiralia</taxon>
        <taxon>Gnathifera</taxon>
        <taxon>Rotifera</taxon>
        <taxon>Eurotatoria</taxon>
        <taxon>Monogononta</taxon>
        <taxon>Pseudotrocha</taxon>
        <taxon>Ploima</taxon>
        <taxon>Brachionidae</taxon>
        <taxon>Brachionus</taxon>
    </lineage>
</organism>
<dbReference type="PANTHER" id="PTHR11905:SF159">
    <property type="entry name" value="ADAM METALLOPROTEASE"/>
    <property type="match status" value="1"/>
</dbReference>
<comment type="caution">
    <text evidence="1">Lacks conserved residue(s) required for the propagation of feature annotation.</text>
</comment>
<dbReference type="GO" id="GO:0007229">
    <property type="term" value="P:integrin-mediated signaling pathway"/>
    <property type="evidence" value="ECO:0007669"/>
    <property type="project" value="UniProtKB-KW"/>
</dbReference>
<evidence type="ECO:0000313" key="4">
    <source>
        <dbReference type="Proteomes" id="UP000276133"/>
    </source>
</evidence>
<dbReference type="SUPFAM" id="SSF55486">
    <property type="entry name" value="Metalloproteases ('zincins'), catalytic domain"/>
    <property type="match status" value="1"/>
</dbReference>
<feature type="disulfide bond" evidence="1">
    <location>
        <begin position="379"/>
        <end position="403"/>
    </location>
</feature>
<reference evidence="3 4" key="1">
    <citation type="journal article" date="2018" name="Sci. Rep.">
        <title>Genomic signatures of local adaptation to the degree of environmental predictability in rotifers.</title>
        <authorList>
            <person name="Franch-Gras L."/>
            <person name="Hahn C."/>
            <person name="Garcia-Roger E.M."/>
            <person name="Carmona M.J."/>
            <person name="Serra M."/>
            <person name="Gomez A."/>
        </authorList>
    </citation>
    <scope>NUCLEOTIDE SEQUENCE [LARGE SCALE GENOMIC DNA]</scope>
    <source>
        <strain evidence="3">HYR1</strain>
    </source>
</reference>
<feature type="non-terminal residue" evidence="3">
    <location>
        <position position="1"/>
    </location>
</feature>
<evidence type="ECO:0000256" key="1">
    <source>
        <dbReference type="PROSITE-ProRule" id="PRU00276"/>
    </source>
</evidence>
<dbReference type="Pfam" id="PF13688">
    <property type="entry name" value="Reprolysin_5"/>
    <property type="match status" value="1"/>
</dbReference>
<keyword evidence="4" id="KW-1185">Reference proteome</keyword>
<protein>
    <submittedName>
        <fullName evidence="3">A disintegrin and metallo ase with thrombospondin motifs 5-like</fullName>
    </submittedName>
</protein>
<comment type="caution">
    <text evidence="3">The sequence shown here is derived from an EMBL/GenBank/DDBJ whole genome shotgun (WGS) entry which is preliminary data.</text>
</comment>
<dbReference type="InterPro" id="IPR024079">
    <property type="entry name" value="MetalloPept_cat_dom_sf"/>
</dbReference>
<dbReference type="Gene3D" id="3.40.390.10">
    <property type="entry name" value="Collagenase (Catalytic Domain)"/>
    <property type="match status" value="1"/>
</dbReference>
<dbReference type="Proteomes" id="UP000276133">
    <property type="component" value="Unassembled WGS sequence"/>
</dbReference>
<accession>A0A3M7P4D5</accession>
<feature type="binding site" evidence="1">
    <location>
        <position position="359"/>
    </location>
    <ligand>
        <name>Zn(2+)</name>
        <dbReference type="ChEBI" id="CHEBI:29105"/>
        <note>catalytic</note>
    </ligand>
</feature>
<keyword evidence="3" id="KW-0401">Integrin</keyword>
<feature type="binding site" evidence="1">
    <location>
        <position position="369"/>
    </location>
    <ligand>
        <name>Zn(2+)</name>
        <dbReference type="ChEBI" id="CHEBI:29105"/>
        <note>catalytic</note>
    </ligand>
</feature>
<keyword evidence="1" id="KW-0479">Metal-binding</keyword>
<dbReference type="OrthoDB" id="10035764at2759"/>
<gene>
    <name evidence="3" type="ORF">BpHYR1_021619</name>
</gene>
<proteinExistence type="predicted"/>
<sequence>IIDVAKNKKVIIQDIRIEIKEKKFNGFFPDSIQISFRTPKINKTIVLQKSDPGSKKHPLINDWILNSEHNEDMDNDMFDLANKIAFYHDKNFTCSLTLIKFSIDNLKALGTCYDLNTVYSFLPVDMDHNRNKRSDLENPHIIIEKPKNLEQSFDFIKIGSGKKNEMVEPKNLNFRENITNYVIEVLVVTDYSIYQNFKKLTRLQNKKALISYMKIYFSQMINEVNFKYLNSFKDHPELRISVKLKNFIFSTKSSDSKWSHRKRVGINEIPFYKQKEVVLADDTIMAFSEFMVGKKLNYTYDHAVGITSKDLWSSDQYLGSHERSLTSGMAFFGRICSPKFKFSIIEDNAILGGTTTLAHEIGHSIGSDHDGIQGLYKNCSASDGFIMSPSILISLNSNKFSKCSIEAIKNYMLKNR</sequence>
<dbReference type="GO" id="GO:0046872">
    <property type="term" value="F:metal ion binding"/>
    <property type="evidence" value="ECO:0007669"/>
    <property type="project" value="UniProtKB-KW"/>
</dbReference>
<feature type="active site" evidence="1">
    <location>
        <position position="360"/>
    </location>
</feature>
<evidence type="ECO:0000313" key="3">
    <source>
        <dbReference type="EMBL" id="RMZ93936.1"/>
    </source>
</evidence>
<dbReference type="AlphaFoldDB" id="A0A3M7P4D5"/>
<evidence type="ECO:0000259" key="2">
    <source>
        <dbReference type="PROSITE" id="PS50215"/>
    </source>
</evidence>
<dbReference type="GO" id="GO:0006509">
    <property type="term" value="P:membrane protein ectodomain proteolysis"/>
    <property type="evidence" value="ECO:0007669"/>
    <property type="project" value="TreeGrafter"/>
</dbReference>
<name>A0A3M7P4D5_BRAPC</name>
<feature type="binding site" evidence="1">
    <location>
        <position position="363"/>
    </location>
    <ligand>
        <name>Zn(2+)</name>
        <dbReference type="ChEBI" id="CHEBI:29105"/>
        <note>catalytic</note>
    </ligand>
</feature>
<feature type="domain" description="Peptidase M12B" evidence="2">
    <location>
        <begin position="181"/>
        <end position="416"/>
    </location>
</feature>
<dbReference type="PANTHER" id="PTHR11905">
    <property type="entry name" value="ADAM A DISINTEGRIN AND METALLOPROTEASE DOMAIN"/>
    <property type="match status" value="1"/>
</dbReference>
<dbReference type="InterPro" id="IPR001590">
    <property type="entry name" value="Peptidase_M12B"/>
</dbReference>
<dbReference type="GO" id="GO:0004222">
    <property type="term" value="F:metalloendopeptidase activity"/>
    <property type="evidence" value="ECO:0007669"/>
    <property type="project" value="InterPro"/>
</dbReference>
<keyword evidence="1" id="KW-1015">Disulfide bond</keyword>
<keyword evidence="1" id="KW-0862">Zinc</keyword>
<dbReference type="PROSITE" id="PS50215">
    <property type="entry name" value="ADAM_MEPRO"/>
    <property type="match status" value="1"/>
</dbReference>